<gene>
    <name evidence="1" type="ORF">DBV15_05059</name>
</gene>
<dbReference type="AlphaFoldDB" id="A0A4S2KVF7"/>
<evidence type="ECO:0000313" key="1">
    <source>
        <dbReference type="EMBL" id="TGZ52067.1"/>
    </source>
</evidence>
<evidence type="ECO:0000313" key="2">
    <source>
        <dbReference type="Proteomes" id="UP000310200"/>
    </source>
</evidence>
<keyword evidence="2" id="KW-1185">Reference proteome</keyword>
<reference evidence="1 2" key="1">
    <citation type="journal article" date="2019" name="Philos. Trans. R. Soc. Lond., B, Biol. Sci.">
        <title>Ant behaviour and brain gene expression of defending hosts depend on the ecological success of the intruding social parasite.</title>
        <authorList>
            <person name="Kaur R."/>
            <person name="Stoldt M."/>
            <person name="Jongepier E."/>
            <person name="Feldmeyer B."/>
            <person name="Menzel F."/>
            <person name="Bornberg-Bauer E."/>
            <person name="Foitzik S."/>
        </authorList>
    </citation>
    <scope>NUCLEOTIDE SEQUENCE [LARGE SCALE GENOMIC DNA]</scope>
    <source>
        <tissue evidence="1">Whole body</tissue>
    </source>
</reference>
<dbReference type="EMBL" id="QBLH01001376">
    <property type="protein sequence ID" value="TGZ52067.1"/>
    <property type="molecule type" value="Genomic_DNA"/>
</dbReference>
<accession>A0A4S2KVF7</accession>
<proteinExistence type="predicted"/>
<dbReference type="Proteomes" id="UP000310200">
    <property type="component" value="Unassembled WGS sequence"/>
</dbReference>
<organism evidence="1 2">
    <name type="scientific">Temnothorax longispinosus</name>
    <dbReference type="NCBI Taxonomy" id="300112"/>
    <lineage>
        <taxon>Eukaryota</taxon>
        <taxon>Metazoa</taxon>
        <taxon>Ecdysozoa</taxon>
        <taxon>Arthropoda</taxon>
        <taxon>Hexapoda</taxon>
        <taxon>Insecta</taxon>
        <taxon>Pterygota</taxon>
        <taxon>Neoptera</taxon>
        <taxon>Endopterygota</taxon>
        <taxon>Hymenoptera</taxon>
        <taxon>Apocrita</taxon>
        <taxon>Aculeata</taxon>
        <taxon>Formicoidea</taxon>
        <taxon>Formicidae</taxon>
        <taxon>Myrmicinae</taxon>
        <taxon>Temnothorax</taxon>
    </lineage>
</organism>
<name>A0A4S2KVF7_9HYME</name>
<comment type="caution">
    <text evidence="1">The sequence shown here is derived from an EMBL/GenBank/DDBJ whole genome shotgun (WGS) entry which is preliminary data.</text>
</comment>
<sequence length="143" mass="16274">MDQEHSANYEDRIEFVIALMTKDYEKARDVGSQLLKRNRNDVDITRALNILKNKKHEECERSSLIESKCEGSDATDGNDTDFIGGSADIHIDLEMASKIASCDMSRLSNEAKNHLAKTLDQKMHRVIPIKMSKVTHIKDLTKR</sequence>
<protein>
    <submittedName>
        <fullName evidence="1">Uncharacterized protein</fullName>
    </submittedName>
</protein>